<evidence type="ECO:0000313" key="2">
    <source>
        <dbReference type="Proteomes" id="UP000266188"/>
    </source>
</evidence>
<comment type="caution">
    <text evidence="1">The sequence shown here is derived from an EMBL/GenBank/DDBJ whole genome shotgun (WGS) entry which is preliminary data.</text>
</comment>
<dbReference type="AlphaFoldDB" id="A0A3A2ZR75"/>
<keyword evidence="2" id="KW-1185">Reference proteome</keyword>
<protein>
    <submittedName>
        <fullName evidence="1">GAL4</fullName>
    </submittedName>
</protein>
<accession>A0A3A2ZR75</accession>
<dbReference type="OrthoDB" id="5126878at2759"/>
<name>A0A3A2ZR75_9EURO</name>
<organism evidence="1 2">
    <name type="scientific">Aspergillus sclerotialis</name>
    <dbReference type="NCBI Taxonomy" id="2070753"/>
    <lineage>
        <taxon>Eukaryota</taxon>
        <taxon>Fungi</taxon>
        <taxon>Dikarya</taxon>
        <taxon>Ascomycota</taxon>
        <taxon>Pezizomycotina</taxon>
        <taxon>Eurotiomycetes</taxon>
        <taxon>Eurotiomycetidae</taxon>
        <taxon>Eurotiales</taxon>
        <taxon>Aspergillaceae</taxon>
        <taxon>Aspergillus</taxon>
        <taxon>Aspergillus subgen. Polypaecilum</taxon>
    </lineage>
</organism>
<dbReference type="PANTHER" id="PTHR38111">
    <property type="entry name" value="ZN(2)-C6 FUNGAL-TYPE DOMAIN-CONTAINING PROTEIN-RELATED"/>
    <property type="match status" value="1"/>
</dbReference>
<evidence type="ECO:0000313" key="1">
    <source>
        <dbReference type="EMBL" id="RJE20425.1"/>
    </source>
</evidence>
<reference evidence="2" key="1">
    <citation type="submission" date="2017-02" db="EMBL/GenBank/DDBJ databases">
        <authorList>
            <person name="Tafer H."/>
            <person name="Lopandic K."/>
        </authorList>
    </citation>
    <scope>NUCLEOTIDE SEQUENCE [LARGE SCALE GENOMIC DNA]</scope>
    <source>
        <strain evidence="2">CBS 366.77</strain>
    </source>
</reference>
<dbReference type="EMBL" id="MVGC01000308">
    <property type="protein sequence ID" value="RJE20425.1"/>
    <property type="molecule type" value="Genomic_DNA"/>
</dbReference>
<sequence>MGAIRDNAIALMRRHATQVSLDETLSPSLIKQAFINQQPQLFGDFVMAAFPTLYFHNRFRAVGRADFVTRIIENFGTHAYHDASVGCLSTVYLAHLTQDKALLRVSRHMYGIALRKVIGALNTPEATSENMMSAMMMLSVYEMYARTTKDAWVMHANGIKRILQIRGVKAYESDFGRSCYVAFRGFLIATALYEGKPCLFEREEWQKFAAMVRQEDSKKRGEWSAFVDISELAFMEMAKCPRYISEAQCITEATPQGKIENLMQRMRDTTRSLTSITTELTSCIAAHSQRQQGITYRPGSFVGPVPKVFPETSPSLLLSGAKCTIDTLGKLIDRLRDILEEKKRVEDVVVDPDPLSPSSIGSTSASGSVFSKLSPASSSGESCEAQTFSLPFRVVSELGRGPSNTSDKNDPRAVIWLDRVASSLGMLGTEIVHGDPEVSLSRDAVVEEVYE</sequence>
<proteinExistence type="predicted"/>
<gene>
    <name evidence="1" type="ORF">PHISCL_07235</name>
</gene>
<dbReference type="PANTHER" id="PTHR38111:SF5">
    <property type="entry name" value="TRANSCRIPTION FACTOR DOMAIN-CONTAINING PROTEIN"/>
    <property type="match status" value="1"/>
</dbReference>
<dbReference type="STRING" id="2070753.A0A3A2ZR75"/>
<dbReference type="Proteomes" id="UP000266188">
    <property type="component" value="Unassembled WGS sequence"/>
</dbReference>
<dbReference type="InterPro" id="IPR053178">
    <property type="entry name" value="Osmoadaptation_assoc"/>
</dbReference>